<evidence type="ECO:0000256" key="9">
    <source>
        <dbReference type="SAM" id="MobiDB-lite"/>
    </source>
</evidence>
<dbReference type="PROSITE" id="PS50048">
    <property type="entry name" value="ZN2_CY6_FUNGAL_2"/>
    <property type="match status" value="1"/>
</dbReference>
<dbReference type="AlphaFoldDB" id="A0A9Q8VH15"/>
<gene>
    <name evidence="12" type="ORF">JDV02_010074</name>
</gene>
<evidence type="ECO:0000313" key="12">
    <source>
        <dbReference type="EMBL" id="UNI24317.1"/>
    </source>
</evidence>
<dbReference type="PROSITE" id="PS50157">
    <property type="entry name" value="ZINC_FINGER_C2H2_2"/>
    <property type="match status" value="2"/>
</dbReference>
<sequence>MFPCDQCRRSFNRPSHLNRHRMTHLPSSRRRVVTCTYCERTFSRQDVLLRHLRATHDVIRDTSVSNQKSCHRCVRHKLRCDREQPCGSCHTAKSTDPCSYPSSAEPGTPSRTLRAPGGSSFSTPSVRRDSERCVRFANHSVVDSRDAFGPCPPAANEGSHIGQQHIDPLDMDAADFSPVFESDGFNTILQPFEVDGWIDFRGSGLDWLDFDVSSIDFDLSGDHSGDADATMASPAADSTNPPAIHSVAAPSTALPRQNVLPWPFEQGQDAQTPRFPLPRLHQILPQPPPGTQPSTVDSLLRLLSCQQIPHLNELTNTNMSPGLELLRRLTDVYFSGFQIVQSIVHAPTWNVADCPTVLLAAMACIGSALSDESDVTELSNSLGDFCGSMITWLGVTDNSSYSDVSYLAALCLHQIYSLGSGNRQLYQNADRTRGVLIGSLRGLGLLSSRISNLQQSATEDAGPTTNDPRELHAEWLAWVACERDRRVAWASFEYDCSLCTLTNRRGAVDLSELPARLPCSDSLWDAQSANAWAALKSRAPSRGQGAMLSGVLGLIISGRPLVEHVSMWGKRLCAQIIGRLLWDLKQLEKLSTPEYCGLPSLFKSHQQSKVSLLRGLDSLLTLMTEPASTSDLISYNISSLLCHYSHMYASDDIMDIIIFIIRNVVSKGPSCDERLDMARQRLTSGFQSDPKRARKLLWHAGQIVAVATEYLVSAPCEIMRLFKAYVFILAYAKYSGYPAEHCNGVKVRLDVPSRHADQEKAVAKYIQHGGQAQIGTAQDVLSRASTANITKDAHVMFQRLHSWGLAEKFAKILQCFENFEE</sequence>
<dbReference type="GO" id="GO:0000981">
    <property type="term" value="F:DNA-binding transcription factor activity, RNA polymerase II-specific"/>
    <property type="evidence" value="ECO:0007669"/>
    <property type="project" value="InterPro"/>
</dbReference>
<dbReference type="GO" id="GO:0006351">
    <property type="term" value="P:DNA-templated transcription"/>
    <property type="evidence" value="ECO:0007669"/>
    <property type="project" value="InterPro"/>
</dbReference>
<evidence type="ECO:0000259" key="10">
    <source>
        <dbReference type="PROSITE" id="PS50048"/>
    </source>
</evidence>
<dbReference type="SUPFAM" id="SSF57701">
    <property type="entry name" value="Zn2/Cys6 DNA-binding domain"/>
    <property type="match status" value="1"/>
</dbReference>
<dbReference type="CDD" id="cd00067">
    <property type="entry name" value="GAL4"/>
    <property type="match status" value="1"/>
</dbReference>
<keyword evidence="4" id="KW-0862">Zinc</keyword>
<evidence type="ECO:0000256" key="1">
    <source>
        <dbReference type="ARBA" id="ARBA00022723"/>
    </source>
</evidence>
<dbReference type="GO" id="GO:0003677">
    <property type="term" value="F:DNA binding"/>
    <property type="evidence" value="ECO:0007669"/>
    <property type="project" value="InterPro"/>
</dbReference>
<evidence type="ECO:0000256" key="7">
    <source>
        <dbReference type="ARBA" id="ARBA00023242"/>
    </source>
</evidence>
<name>A0A9Q8VH15_9HYPO</name>
<keyword evidence="13" id="KW-1185">Reference proteome</keyword>
<dbReference type="EMBL" id="CP086364">
    <property type="protein sequence ID" value="UNI24317.1"/>
    <property type="molecule type" value="Genomic_DNA"/>
</dbReference>
<dbReference type="OrthoDB" id="1405595at2759"/>
<accession>A0A9Q8VH15</accession>
<feature type="domain" description="C2H2-type" evidence="11">
    <location>
        <begin position="2"/>
        <end position="24"/>
    </location>
</feature>
<dbReference type="PANTHER" id="PTHR47660">
    <property type="entry name" value="TRANSCRIPTION FACTOR WITH C2H2 AND ZN(2)-CYS(6) DNA BINDING DOMAIN (EUROFUNG)-RELATED-RELATED"/>
    <property type="match status" value="1"/>
</dbReference>
<feature type="compositionally biased region" description="Polar residues" evidence="9">
    <location>
        <begin position="91"/>
        <end position="102"/>
    </location>
</feature>
<dbReference type="SMART" id="SM00066">
    <property type="entry name" value="GAL4"/>
    <property type="match status" value="1"/>
</dbReference>
<dbReference type="InterPro" id="IPR036236">
    <property type="entry name" value="Znf_C2H2_sf"/>
</dbReference>
<feature type="domain" description="Zn(2)-C6 fungal-type" evidence="10">
    <location>
        <begin position="69"/>
        <end position="100"/>
    </location>
</feature>
<evidence type="ECO:0000259" key="11">
    <source>
        <dbReference type="PROSITE" id="PS50157"/>
    </source>
</evidence>
<organism evidence="12 13">
    <name type="scientific">Purpureocillium takamizusanense</name>
    <dbReference type="NCBI Taxonomy" id="2060973"/>
    <lineage>
        <taxon>Eukaryota</taxon>
        <taxon>Fungi</taxon>
        <taxon>Dikarya</taxon>
        <taxon>Ascomycota</taxon>
        <taxon>Pezizomycotina</taxon>
        <taxon>Sordariomycetes</taxon>
        <taxon>Hypocreomycetidae</taxon>
        <taxon>Hypocreales</taxon>
        <taxon>Ophiocordycipitaceae</taxon>
        <taxon>Purpureocillium</taxon>
    </lineage>
</organism>
<evidence type="ECO:0000256" key="2">
    <source>
        <dbReference type="ARBA" id="ARBA00022737"/>
    </source>
</evidence>
<evidence type="ECO:0000256" key="6">
    <source>
        <dbReference type="ARBA" id="ARBA00023163"/>
    </source>
</evidence>
<dbReference type="InterPro" id="IPR013087">
    <property type="entry name" value="Znf_C2H2_type"/>
</dbReference>
<protein>
    <submittedName>
        <fullName evidence="12">Uncharacterized protein</fullName>
    </submittedName>
</protein>
<dbReference type="GO" id="GO:0008270">
    <property type="term" value="F:zinc ion binding"/>
    <property type="evidence" value="ECO:0007669"/>
    <property type="project" value="UniProtKB-KW"/>
</dbReference>
<keyword evidence="2" id="KW-0677">Repeat</keyword>
<feature type="region of interest" description="Disordered" evidence="9">
    <location>
        <begin position="84"/>
        <end position="126"/>
    </location>
</feature>
<dbReference type="SMART" id="SM00355">
    <property type="entry name" value="ZnF_C2H2"/>
    <property type="match status" value="2"/>
</dbReference>
<keyword evidence="6" id="KW-0804">Transcription</keyword>
<proteinExistence type="predicted"/>
<dbReference type="SUPFAM" id="SSF57667">
    <property type="entry name" value="beta-beta-alpha zinc fingers"/>
    <property type="match status" value="1"/>
</dbReference>
<dbReference type="RefSeq" id="XP_047847798.1">
    <property type="nucleotide sequence ID" value="XM_047991786.1"/>
</dbReference>
<dbReference type="InterPro" id="IPR007219">
    <property type="entry name" value="XnlR_reg_dom"/>
</dbReference>
<dbReference type="Gene3D" id="4.10.240.10">
    <property type="entry name" value="Zn(2)-C6 fungal-type DNA-binding domain"/>
    <property type="match status" value="1"/>
</dbReference>
<keyword evidence="7" id="KW-0539">Nucleus</keyword>
<evidence type="ECO:0000256" key="3">
    <source>
        <dbReference type="ARBA" id="ARBA00022771"/>
    </source>
</evidence>
<evidence type="ECO:0000313" key="13">
    <source>
        <dbReference type="Proteomes" id="UP000829364"/>
    </source>
</evidence>
<evidence type="ECO:0000256" key="8">
    <source>
        <dbReference type="PROSITE-ProRule" id="PRU00042"/>
    </source>
</evidence>
<keyword evidence="3 8" id="KW-0863">Zinc-finger</keyword>
<feature type="domain" description="C2H2-type" evidence="11">
    <location>
        <begin position="33"/>
        <end position="61"/>
    </location>
</feature>
<dbReference type="Gene3D" id="3.30.160.60">
    <property type="entry name" value="Classic Zinc Finger"/>
    <property type="match status" value="2"/>
</dbReference>
<evidence type="ECO:0000256" key="5">
    <source>
        <dbReference type="ARBA" id="ARBA00023015"/>
    </source>
</evidence>
<dbReference type="Proteomes" id="UP000829364">
    <property type="component" value="Chromosome 11"/>
</dbReference>
<dbReference type="Pfam" id="PF00096">
    <property type="entry name" value="zf-C2H2"/>
    <property type="match status" value="2"/>
</dbReference>
<dbReference type="FunFam" id="3.30.160.60:FF:000100">
    <property type="entry name" value="Zinc finger 45-like"/>
    <property type="match status" value="1"/>
</dbReference>
<dbReference type="Pfam" id="PF00172">
    <property type="entry name" value="Zn_clus"/>
    <property type="match status" value="1"/>
</dbReference>
<evidence type="ECO:0000256" key="4">
    <source>
        <dbReference type="ARBA" id="ARBA00022833"/>
    </source>
</evidence>
<reference evidence="12" key="1">
    <citation type="submission" date="2021-11" db="EMBL/GenBank/DDBJ databases">
        <title>Purpureocillium_takamizusanense_genome.</title>
        <authorList>
            <person name="Nguyen N.-H."/>
        </authorList>
    </citation>
    <scope>NUCLEOTIDE SEQUENCE</scope>
    <source>
        <strain evidence="12">PT3</strain>
    </source>
</reference>
<keyword evidence="5" id="KW-0805">Transcription regulation</keyword>
<dbReference type="InterPro" id="IPR036864">
    <property type="entry name" value="Zn2-C6_fun-type_DNA-bd_sf"/>
</dbReference>
<dbReference type="Pfam" id="PF04082">
    <property type="entry name" value="Fungal_trans"/>
    <property type="match status" value="1"/>
</dbReference>
<dbReference type="PROSITE" id="PS00028">
    <property type="entry name" value="ZINC_FINGER_C2H2_1"/>
    <property type="match status" value="2"/>
</dbReference>
<keyword evidence="1" id="KW-0479">Metal-binding</keyword>
<dbReference type="InterPro" id="IPR001138">
    <property type="entry name" value="Zn2Cys6_DnaBD"/>
</dbReference>
<dbReference type="GeneID" id="72072019"/>
<dbReference type="KEGG" id="ptkz:JDV02_010074"/>
<dbReference type="CDD" id="cd12148">
    <property type="entry name" value="fungal_TF_MHR"/>
    <property type="match status" value="1"/>
</dbReference>